<comment type="similarity">
    <text evidence="1">Belongs to the tannase family.</text>
</comment>
<evidence type="ECO:0000256" key="8">
    <source>
        <dbReference type="SAM" id="SignalP"/>
    </source>
</evidence>
<sequence>MKRALTLLSVLCTFVATLTVGTSASMAATADGGVDCQHVAAPDVPGATVESLTGVDKPAAGGVPARCEVDLYLTHPGVGDHVRVAVWLPSSGWNGRYQGTGGASWAAGVFDFYLAPAVAQGFAAASTDAGTGTNQADPSSWALKADGTVNTELLTNFASRSVHDMTVAAKQVITSFYGKAPSYSYWNSCSTGGRQGLMEAQRYPTDYNGIVAAAPAINEDRLTVGGLWPQVLMNESHDYLSSCKLNAFTQAAIAQCDTRDGAPADGIIEQPEDCDYDPHGLVGQTVVCDGQSSTITTTDADVVAGIWRGPTSPDGRHNPWYGMTRGAALDQVAAITTDSDGTTHGAPFPVTDTWIRYFLKKQPSFDTSTVTRGQFAQLFVQSQNEYNKIIGTDDPDLTAFRNAGGKMITWHGQADQIITPLNTVDYIHRVWSTIGSAADTNSFYRVFFAPGAGHCGLGSYGPFPPDNGLGAVMNWVENGQAPATLPAAMVDGSGATVTRNLCLFPQTAHYDGHGDPKAAASYHCAA</sequence>
<dbReference type="InterPro" id="IPR029058">
    <property type="entry name" value="AB_hydrolase_fold"/>
</dbReference>
<evidence type="ECO:0000256" key="2">
    <source>
        <dbReference type="ARBA" id="ARBA00022487"/>
    </source>
</evidence>
<keyword evidence="3" id="KW-0479">Metal-binding</keyword>
<keyword evidence="7" id="KW-1015">Disulfide bond</keyword>
<evidence type="ECO:0000256" key="1">
    <source>
        <dbReference type="ARBA" id="ARBA00006249"/>
    </source>
</evidence>
<evidence type="ECO:0000256" key="6">
    <source>
        <dbReference type="ARBA" id="ARBA00022837"/>
    </source>
</evidence>
<dbReference type="InterPro" id="IPR011118">
    <property type="entry name" value="Tannase/feruloyl_esterase"/>
</dbReference>
<organism evidence="9 10">
    <name type="scientific">Frankia canadensis</name>
    <dbReference type="NCBI Taxonomy" id="1836972"/>
    <lineage>
        <taxon>Bacteria</taxon>
        <taxon>Bacillati</taxon>
        <taxon>Actinomycetota</taxon>
        <taxon>Actinomycetes</taxon>
        <taxon>Frankiales</taxon>
        <taxon>Frankiaceae</taxon>
        <taxon>Frankia</taxon>
    </lineage>
</organism>
<accession>A0A2I2KYE3</accession>
<keyword evidence="4 8" id="KW-0732">Signal</keyword>
<dbReference type="Pfam" id="PF07519">
    <property type="entry name" value="Tannase"/>
    <property type="match status" value="1"/>
</dbReference>
<protein>
    <submittedName>
        <fullName evidence="9">Feruloyl esterase</fullName>
    </submittedName>
</protein>
<reference evidence="9 10" key="1">
    <citation type="submission" date="2017-06" db="EMBL/GenBank/DDBJ databases">
        <authorList>
            <person name="Kim H.J."/>
            <person name="Triplett B.A."/>
        </authorList>
    </citation>
    <scope>NUCLEOTIDE SEQUENCE [LARGE SCALE GENOMIC DNA]</scope>
    <source>
        <strain evidence="9">FRACA_ARgP5</strain>
    </source>
</reference>
<evidence type="ECO:0000313" key="9">
    <source>
        <dbReference type="EMBL" id="SNQ50677.1"/>
    </source>
</evidence>
<dbReference type="Proteomes" id="UP000234331">
    <property type="component" value="Unassembled WGS sequence"/>
</dbReference>
<dbReference type="PANTHER" id="PTHR33938">
    <property type="entry name" value="FERULOYL ESTERASE B-RELATED"/>
    <property type="match status" value="1"/>
</dbReference>
<dbReference type="PANTHER" id="PTHR33938:SF8">
    <property type="entry name" value="CARBOXYLIC ESTER HYDROLASE"/>
    <property type="match status" value="1"/>
</dbReference>
<feature type="signal peptide" evidence="8">
    <location>
        <begin position="1"/>
        <end position="27"/>
    </location>
</feature>
<dbReference type="SUPFAM" id="SSF53474">
    <property type="entry name" value="alpha/beta-Hydrolases"/>
    <property type="match status" value="1"/>
</dbReference>
<dbReference type="GO" id="GO:0046872">
    <property type="term" value="F:metal ion binding"/>
    <property type="evidence" value="ECO:0007669"/>
    <property type="project" value="UniProtKB-KW"/>
</dbReference>
<name>A0A2I2KYE3_9ACTN</name>
<gene>
    <name evidence="9" type="ORF">FRACA_50065</name>
</gene>
<evidence type="ECO:0000256" key="3">
    <source>
        <dbReference type="ARBA" id="ARBA00022723"/>
    </source>
</evidence>
<proteinExistence type="inferred from homology"/>
<keyword evidence="10" id="KW-1185">Reference proteome</keyword>
<keyword evidence="5" id="KW-0378">Hydrolase</keyword>
<dbReference type="GO" id="GO:0052689">
    <property type="term" value="F:carboxylic ester hydrolase activity"/>
    <property type="evidence" value="ECO:0007669"/>
    <property type="project" value="UniProtKB-KW"/>
</dbReference>
<evidence type="ECO:0000256" key="5">
    <source>
        <dbReference type="ARBA" id="ARBA00022801"/>
    </source>
</evidence>
<evidence type="ECO:0000256" key="7">
    <source>
        <dbReference type="ARBA" id="ARBA00023157"/>
    </source>
</evidence>
<evidence type="ECO:0000256" key="4">
    <source>
        <dbReference type="ARBA" id="ARBA00022729"/>
    </source>
</evidence>
<keyword evidence="2" id="KW-0719">Serine esterase</keyword>
<keyword evidence="6" id="KW-0106">Calcium</keyword>
<dbReference type="AlphaFoldDB" id="A0A2I2KYE3"/>
<evidence type="ECO:0000313" key="10">
    <source>
        <dbReference type="Proteomes" id="UP000234331"/>
    </source>
</evidence>
<feature type="chain" id="PRO_5014655360" evidence="8">
    <location>
        <begin position="28"/>
        <end position="526"/>
    </location>
</feature>
<dbReference type="EMBL" id="FZMO01000445">
    <property type="protein sequence ID" value="SNQ50677.1"/>
    <property type="molecule type" value="Genomic_DNA"/>
</dbReference>